<keyword evidence="3" id="KW-1185">Reference proteome</keyword>
<comment type="caution">
    <text evidence="2">The sequence shown here is derived from an EMBL/GenBank/DDBJ whole genome shotgun (WGS) entry which is preliminary data.</text>
</comment>
<dbReference type="OrthoDB" id="275441at2157"/>
<feature type="transmembrane region" description="Helical" evidence="1">
    <location>
        <begin position="34"/>
        <end position="59"/>
    </location>
</feature>
<evidence type="ECO:0000256" key="1">
    <source>
        <dbReference type="SAM" id="Phobius"/>
    </source>
</evidence>
<dbReference type="EMBL" id="BMPF01000003">
    <property type="protein sequence ID" value="GGL38580.1"/>
    <property type="molecule type" value="Genomic_DNA"/>
</dbReference>
<name>A0A830EYZ7_9EURY</name>
<accession>A0A830EYZ7</accession>
<sequence length="70" mass="7866">MQLSKTVFRFLLVIVSFLALLTLFILPFQTPGTGGYVITILTLAVQVVFILALAAALYFDWDPLREFEEA</sequence>
<feature type="transmembrane region" description="Helical" evidence="1">
    <location>
        <begin position="7"/>
        <end position="28"/>
    </location>
</feature>
<dbReference type="Proteomes" id="UP000628840">
    <property type="component" value="Unassembled WGS sequence"/>
</dbReference>
<dbReference type="RefSeq" id="WP_188883868.1">
    <property type="nucleotide sequence ID" value="NZ_BMPF01000003.1"/>
</dbReference>
<organism evidence="2 3">
    <name type="scientific">Halarchaeum grantii</name>
    <dbReference type="NCBI Taxonomy" id="1193105"/>
    <lineage>
        <taxon>Archaea</taxon>
        <taxon>Methanobacteriati</taxon>
        <taxon>Methanobacteriota</taxon>
        <taxon>Stenosarchaea group</taxon>
        <taxon>Halobacteria</taxon>
        <taxon>Halobacteriales</taxon>
        <taxon>Halobacteriaceae</taxon>
    </lineage>
</organism>
<keyword evidence="1" id="KW-0472">Membrane</keyword>
<keyword evidence="1" id="KW-0812">Transmembrane</keyword>
<reference evidence="2 3" key="1">
    <citation type="journal article" date="2019" name="Int. J. Syst. Evol. Microbiol.">
        <title>The Global Catalogue of Microorganisms (GCM) 10K type strain sequencing project: providing services to taxonomists for standard genome sequencing and annotation.</title>
        <authorList>
            <consortium name="The Broad Institute Genomics Platform"/>
            <consortium name="The Broad Institute Genome Sequencing Center for Infectious Disease"/>
            <person name="Wu L."/>
            <person name="Ma J."/>
        </authorList>
    </citation>
    <scope>NUCLEOTIDE SEQUENCE [LARGE SCALE GENOMIC DNA]</scope>
    <source>
        <strain evidence="2 3">JCM 19585</strain>
    </source>
</reference>
<gene>
    <name evidence="2" type="ORF">GCM10009037_22780</name>
</gene>
<proteinExistence type="predicted"/>
<protein>
    <submittedName>
        <fullName evidence="2">Uncharacterized protein</fullName>
    </submittedName>
</protein>
<evidence type="ECO:0000313" key="2">
    <source>
        <dbReference type="EMBL" id="GGL38580.1"/>
    </source>
</evidence>
<keyword evidence="1" id="KW-1133">Transmembrane helix</keyword>
<dbReference type="AlphaFoldDB" id="A0A830EYZ7"/>
<evidence type="ECO:0000313" key="3">
    <source>
        <dbReference type="Proteomes" id="UP000628840"/>
    </source>
</evidence>